<dbReference type="InterPro" id="IPR045540">
    <property type="entry name" value="YegS/DAGK_C"/>
</dbReference>
<dbReference type="GO" id="GO:0016787">
    <property type="term" value="F:hydrolase activity"/>
    <property type="evidence" value="ECO:0007669"/>
    <property type="project" value="UniProtKB-KW"/>
</dbReference>
<dbReference type="SMART" id="SM00014">
    <property type="entry name" value="acidPPc"/>
    <property type="match status" value="1"/>
</dbReference>
<evidence type="ECO:0000313" key="8">
    <source>
        <dbReference type="EMBL" id="RNI25090.1"/>
    </source>
</evidence>
<comment type="caution">
    <text evidence="8">The sequence shown here is derived from an EMBL/GenBank/DDBJ whole genome shotgun (WGS) entry which is preliminary data.</text>
</comment>
<dbReference type="InterPro" id="IPR000326">
    <property type="entry name" value="PAP2/HPO"/>
</dbReference>
<dbReference type="PROSITE" id="PS50146">
    <property type="entry name" value="DAGK"/>
    <property type="match status" value="1"/>
</dbReference>
<keyword evidence="6" id="KW-0472">Membrane</keyword>
<protein>
    <submittedName>
        <fullName evidence="8">Phosphatase PAP2 family protein</fullName>
    </submittedName>
</protein>
<evidence type="ECO:0000256" key="5">
    <source>
        <dbReference type="ARBA" id="ARBA00022989"/>
    </source>
</evidence>
<keyword evidence="3" id="KW-0812">Transmembrane</keyword>
<proteinExistence type="predicted"/>
<dbReference type="InterPro" id="IPR017438">
    <property type="entry name" value="ATP-NAD_kinase_N"/>
</dbReference>
<dbReference type="PANTHER" id="PTHR14969">
    <property type="entry name" value="SPHINGOSINE-1-PHOSPHATE PHOSPHOHYDROLASE"/>
    <property type="match status" value="1"/>
</dbReference>
<dbReference type="GO" id="GO:0016301">
    <property type="term" value="F:kinase activity"/>
    <property type="evidence" value="ECO:0007669"/>
    <property type="project" value="InterPro"/>
</dbReference>
<evidence type="ECO:0000256" key="3">
    <source>
        <dbReference type="ARBA" id="ARBA00022692"/>
    </source>
</evidence>
<dbReference type="AlphaFoldDB" id="A0A3M9MHN8"/>
<dbReference type="SUPFAM" id="SSF111331">
    <property type="entry name" value="NAD kinase/diacylglycerol kinase-like"/>
    <property type="match status" value="1"/>
</dbReference>
<keyword evidence="2" id="KW-1003">Cell membrane</keyword>
<dbReference type="InterPro" id="IPR016064">
    <property type="entry name" value="NAD/diacylglycerol_kinase_sf"/>
</dbReference>
<evidence type="ECO:0000256" key="6">
    <source>
        <dbReference type="ARBA" id="ARBA00023136"/>
    </source>
</evidence>
<dbReference type="GO" id="GO:0005886">
    <property type="term" value="C:plasma membrane"/>
    <property type="evidence" value="ECO:0007669"/>
    <property type="project" value="UniProtKB-SubCell"/>
</dbReference>
<organism evidence="8 9">
    <name type="scientific">Flexivirga caeni</name>
    <dbReference type="NCBI Taxonomy" id="2294115"/>
    <lineage>
        <taxon>Bacteria</taxon>
        <taxon>Bacillati</taxon>
        <taxon>Actinomycetota</taxon>
        <taxon>Actinomycetes</taxon>
        <taxon>Micrococcales</taxon>
        <taxon>Dermacoccaceae</taxon>
        <taxon>Flexivirga</taxon>
    </lineage>
</organism>
<evidence type="ECO:0000256" key="4">
    <source>
        <dbReference type="ARBA" id="ARBA00022801"/>
    </source>
</evidence>
<dbReference type="SUPFAM" id="SSF48317">
    <property type="entry name" value="Acid phosphatase/Vanadium-dependent haloperoxidase"/>
    <property type="match status" value="1"/>
</dbReference>
<evidence type="ECO:0000256" key="1">
    <source>
        <dbReference type="ARBA" id="ARBA00004651"/>
    </source>
</evidence>
<feature type="domain" description="DAGKc" evidence="7">
    <location>
        <begin position="227"/>
        <end position="351"/>
    </location>
</feature>
<dbReference type="Gene3D" id="1.20.144.10">
    <property type="entry name" value="Phosphatidic acid phosphatase type 2/haloperoxidase"/>
    <property type="match status" value="1"/>
</dbReference>
<dbReference type="EMBL" id="RJJQ01000001">
    <property type="protein sequence ID" value="RNI25090.1"/>
    <property type="molecule type" value="Genomic_DNA"/>
</dbReference>
<comment type="subcellular location">
    <subcellularLocation>
        <location evidence="1">Cell membrane</location>
        <topology evidence="1">Multi-pass membrane protein</topology>
    </subcellularLocation>
</comment>
<evidence type="ECO:0000313" key="9">
    <source>
        <dbReference type="Proteomes" id="UP000271678"/>
    </source>
</evidence>
<dbReference type="Pfam" id="PF00781">
    <property type="entry name" value="DAGK_cat"/>
    <property type="match status" value="1"/>
</dbReference>
<keyword evidence="9" id="KW-1185">Reference proteome</keyword>
<dbReference type="InterPro" id="IPR001206">
    <property type="entry name" value="Diacylglycerol_kinase_cat_dom"/>
</dbReference>
<reference evidence="8 9" key="1">
    <citation type="submission" date="2018-11" db="EMBL/GenBank/DDBJ databases">
        <title>Draft genome of Simplicispira Flexivirga sp. BO-16.</title>
        <authorList>
            <person name="Im W.T."/>
        </authorList>
    </citation>
    <scope>NUCLEOTIDE SEQUENCE [LARGE SCALE GENOMIC DNA]</scope>
    <source>
        <strain evidence="8 9">BO-16</strain>
    </source>
</reference>
<sequence length="516" mass="54594">MTHAGGRSGRGCDRMAGYGLLPREGPVPGWMKRIVRDVDDIDTTIFEGLATMRSPLLDKAMPRLTDAADHSVLWFAIAAALGVSRNRRAKRAALRGVTAIAVSSLVANQLGKRVNRRPRPSIASVPVARLSRRLPTSTSFPSGHAASAAAFATAVGLEAPVLSLPLKALAGLVGISRVATGAHYPSDVAAGWLLGTAVAEAGARLVPPAGPPPAIRRLDVIQLEARPTGAGVVLVVNPASHSGEGERVLATVREQLPATQIVELTKDSDVEAVMRESASQAKVLGVAGGDGTVRTAAQAAREADVPLAVFPAGTFNHFAKDAGAFPLRAAITAVQQGTAAKVDLAYLNDQIFLNTASLGAYTDFVAIRERNEKRLGKPVAALYAGLRTLLRSTTVTIRVDDRVAEVDLLFLGNGEYQPHGFAPSFREQMDDGLLDLRMLDASGPAATVAILGALLTGQLARNKHYHEIHAPSLRIEVTAGGPVRVARDGELGEETSVLDVRVDRRALTVYRHDWWS</sequence>
<dbReference type="Pfam" id="PF19279">
    <property type="entry name" value="YegS_C"/>
    <property type="match status" value="1"/>
</dbReference>
<dbReference type="Gene3D" id="2.60.200.40">
    <property type="match status" value="1"/>
</dbReference>
<dbReference type="Proteomes" id="UP000271678">
    <property type="component" value="Unassembled WGS sequence"/>
</dbReference>
<evidence type="ECO:0000259" key="7">
    <source>
        <dbReference type="PROSITE" id="PS50146"/>
    </source>
</evidence>
<name>A0A3M9MHN8_9MICO</name>
<dbReference type="SMART" id="SM00046">
    <property type="entry name" value="DAGKc"/>
    <property type="match status" value="1"/>
</dbReference>
<dbReference type="InterPro" id="IPR036938">
    <property type="entry name" value="PAP2/HPO_sf"/>
</dbReference>
<dbReference type="OrthoDB" id="5242960at2"/>
<dbReference type="PANTHER" id="PTHR14969:SF62">
    <property type="entry name" value="DECAPRENYLPHOSPHORYL-5-PHOSPHORIBOSE PHOSPHATASE RV3807C-RELATED"/>
    <property type="match status" value="1"/>
</dbReference>
<accession>A0A3M9MHN8</accession>
<dbReference type="Gene3D" id="3.40.50.10330">
    <property type="entry name" value="Probable inorganic polyphosphate/atp-NAD kinase, domain 1"/>
    <property type="match status" value="1"/>
</dbReference>
<evidence type="ECO:0000256" key="2">
    <source>
        <dbReference type="ARBA" id="ARBA00022475"/>
    </source>
</evidence>
<dbReference type="Pfam" id="PF01569">
    <property type="entry name" value="PAP2"/>
    <property type="match status" value="1"/>
</dbReference>
<gene>
    <name evidence="8" type="ORF">EFY87_00070</name>
</gene>
<keyword evidence="4" id="KW-0378">Hydrolase</keyword>
<keyword evidence="5" id="KW-1133">Transmembrane helix</keyword>